<evidence type="ECO:0000313" key="2">
    <source>
        <dbReference type="Proteomes" id="UP000701853"/>
    </source>
</evidence>
<gene>
    <name evidence="1" type="ORF">CXB51_024489</name>
</gene>
<comment type="caution">
    <text evidence="1">The sequence shown here is derived from an EMBL/GenBank/DDBJ whole genome shotgun (WGS) entry which is preliminary data.</text>
</comment>
<reference evidence="1 2" key="1">
    <citation type="journal article" date="2021" name="bioRxiv">
        <title>The Gossypium anomalum genome as a resource for cotton improvement and evolutionary analysis of hybrid incompatibility.</title>
        <authorList>
            <person name="Grover C.E."/>
            <person name="Yuan D."/>
            <person name="Arick M.A."/>
            <person name="Miller E.R."/>
            <person name="Hu G."/>
            <person name="Peterson D.G."/>
            <person name="Wendel J.F."/>
            <person name="Udall J.A."/>
        </authorList>
    </citation>
    <scope>NUCLEOTIDE SEQUENCE [LARGE SCALE GENOMIC DNA]</scope>
    <source>
        <strain evidence="1">JFW-Udall</strain>
        <tissue evidence="1">Leaf</tissue>
    </source>
</reference>
<proteinExistence type="predicted"/>
<keyword evidence="2" id="KW-1185">Reference proteome</keyword>
<evidence type="ECO:0000313" key="1">
    <source>
        <dbReference type="EMBL" id="KAG8482863.1"/>
    </source>
</evidence>
<dbReference type="EMBL" id="JAHUZN010000009">
    <property type="protein sequence ID" value="KAG8482863.1"/>
    <property type="molecule type" value="Genomic_DNA"/>
</dbReference>
<sequence length="127" mass="14181">MSCNGPSLLSSIMTNAEDDLPPLTNSGVLSTNINSDFSSKQVNVRLDYMNYFLWKHYVFFTIHDHAREDFLDGSAPIPPKVVVSLTSETLSMMPTLKVLSKIVLSRHGSYPPLVPIFSLRLLAQKLL</sequence>
<dbReference type="AlphaFoldDB" id="A0A8J5YGC4"/>
<organism evidence="1 2">
    <name type="scientific">Gossypium anomalum</name>
    <dbReference type="NCBI Taxonomy" id="47600"/>
    <lineage>
        <taxon>Eukaryota</taxon>
        <taxon>Viridiplantae</taxon>
        <taxon>Streptophyta</taxon>
        <taxon>Embryophyta</taxon>
        <taxon>Tracheophyta</taxon>
        <taxon>Spermatophyta</taxon>
        <taxon>Magnoliopsida</taxon>
        <taxon>eudicotyledons</taxon>
        <taxon>Gunneridae</taxon>
        <taxon>Pentapetalae</taxon>
        <taxon>rosids</taxon>
        <taxon>malvids</taxon>
        <taxon>Malvales</taxon>
        <taxon>Malvaceae</taxon>
        <taxon>Malvoideae</taxon>
        <taxon>Gossypium</taxon>
    </lineage>
</organism>
<name>A0A8J5YGC4_9ROSI</name>
<protein>
    <submittedName>
        <fullName evidence="1">Uncharacterized protein</fullName>
    </submittedName>
</protein>
<dbReference type="Proteomes" id="UP000701853">
    <property type="component" value="Chromosome 9"/>
</dbReference>
<accession>A0A8J5YGC4</accession>
<dbReference type="OrthoDB" id="994989at2759"/>